<keyword evidence="2" id="KW-1185">Reference proteome</keyword>
<name>A0A8E2DIC2_9APHY</name>
<dbReference type="OrthoDB" id="2750028at2759"/>
<reference evidence="1 2" key="1">
    <citation type="submission" date="2016-07" db="EMBL/GenBank/DDBJ databases">
        <title>Draft genome of the white-rot fungus Obba rivulosa 3A-2.</title>
        <authorList>
            <consortium name="DOE Joint Genome Institute"/>
            <person name="Miettinen O."/>
            <person name="Riley R."/>
            <person name="Acob R."/>
            <person name="Barry K."/>
            <person name="Cullen D."/>
            <person name="De Vries R."/>
            <person name="Hainaut M."/>
            <person name="Hatakka A."/>
            <person name="Henrissat B."/>
            <person name="Hilden K."/>
            <person name="Kuo R."/>
            <person name="Labutti K."/>
            <person name="Lipzen A."/>
            <person name="Makela M.R."/>
            <person name="Sandor L."/>
            <person name="Spatafora J.W."/>
            <person name="Grigoriev I.V."/>
            <person name="Hibbett D.S."/>
        </authorList>
    </citation>
    <scope>NUCLEOTIDE SEQUENCE [LARGE SCALE GENOMIC DNA]</scope>
    <source>
        <strain evidence="1 2">3A-2</strain>
    </source>
</reference>
<proteinExistence type="predicted"/>
<organism evidence="1 2">
    <name type="scientific">Obba rivulosa</name>
    <dbReference type="NCBI Taxonomy" id="1052685"/>
    <lineage>
        <taxon>Eukaryota</taxon>
        <taxon>Fungi</taxon>
        <taxon>Dikarya</taxon>
        <taxon>Basidiomycota</taxon>
        <taxon>Agaricomycotina</taxon>
        <taxon>Agaricomycetes</taxon>
        <taxon>Polyporales</taxon>
        <taxon>Gelatoporiaceae</taxon>
        <taxon>Obba</taxon>
    </lineage>
</organism>
<sequence length="127" mass="13915">MGILAGDSASPILWLLFMADLHIPFHLDDVVVDGLPVFRVEQADDLAAWSMSPAGMQLKLDAVYQWCGTRAFVLTNAVKTVAMAFGPWPAHPPRLYLGSAPLDWVSLATFLGTLLSSTDRNIFSPHY</sequence>
<evidence type="ECO:0000313" key="1">
    <source>
        <dbReference type="EMBL" id="OCH83623.1"/>
    </source>
</evidence>
<evidence type="ECO:0000313" key="2">
    <source>
        <dbReference type="Proteomes" id="UP000250043"/>
    </source>
</evidence>
<accession>A0A8E2DIC2</accession>
<gene>
    <name evidence="1" type="ORF">OBBRIDRAFT_742925</name>
</gene>
<evidence type="ECO:0008006" key="3">
    <source>
        <dbReference type="Google" id="ProtNLM"/>
    </source>
</evidence>
<dbReference type="AlphaFoldDB" id="A0A8E2DIC2"/>
<dbReference type="Proteomes" id="UP000250043">
    <property type="component" value="Unassembled WGS sequence"/>
</dbReference>
<dbReference type="EMBL" id="KV722921">
    <property type="protein sequence ID" value="OCH83623.1"/>
    <property type="molecule type" value="Genomic_DNA"/>
</dbReference>
<protein>
    <recommendedName>
        <fullName evidence="3">Reverse transcriptase domain-containing protein</fullName>
    </recommendedName>
</protein>